<sequence length="353" mass="39239">MLSGAAVRSAPSAFGKDTTDTGNHIQTLPRDKDRDPGVLFVWGRAGVGLLGVTLQQVEGPESCRGMKRTRCTDNSEVFPQPGSDQLVIYTVAEWQIPGSPHSSDNVVFQKNALRGCKKIDKSSRQCSCVLPSCIRFSFHLSPHVPSVSCSTALARQSYSMETSHEDQRNTSEDADVEDVLSDTSEVIFGPVHFGSSEALQLDDTVVWQPSDHFDDDIIRIASVSPPTASTPDDTSSFDIVLSVNVKIHRSNLLEEMINQFKDPQILEYPLKFTYINEQGSDAAGISRDVYATFWTELLDHAAEGEELRVPLLTPKWQEEEWKSIARILVKGFKDHSYFPCRLAPVFAVTVIFW</sequence>
<evidence type="ECO:0000313" key="3">
    <source>
        <dbReference type="Proteomes" id="UP001460270"/>
    </source>
</evidence>
<keyword evidence="3" id="KW-1185">Reference proteome</keyword>
<reference evidence="3" key="1">
    <citation type="submission" date="2024-04" db="EMBL/GenBank/DDBJ databases">
        <title>Salinicola lusitanus LLJ914,a marine bacterium isolated from the Okinawa Trough.</title>
        <authorList>
            <person name="Li J."/>
        </authorList>
    </citation>
    <scope>NUCLEOTIDE SEQUENCE [LARGE SCALE GENOMIC DNA]</scope>
</reference>
<organism evidence="2 3">
    <name type="scientific">Mugilogobius chulae</name>
    <name type="common">yellowstripe goby</name>
    <dbReference type="NCBI Taxonomy" id="88201"/>
    <lineage>
        <taxon>Eukaryota</taxon>
        <taxon>Metazoa</taxon>
        <taxon>Chordata</taxon>
        <taxon>Craniata</taxon>
        <taxon>Vertebrata</taxon>
        <taxon>Euteleostomi</taxon>
        <taxon>Actinopterygii</taxon>
        <taxon>Neopterygii</taxon>
        <taxon>Teleostei</taxon>
        <taxon>Neoteleostei</taxon>
        <taxon>Acanthomorphata</taxon>
        <taxon>Gobiaria</taxon>
        <taxon>Gobiiformes</taxon>
        <taxon>Gobioidei</taxon>
        <taxon>Gobiidae</taxon>
        <taxon>Gobionellinae</taxon>
        <taxon>Mugilogobius</taxon>
    </lineage>
</organism>
<gene>
    <name evidence="2" type="ORF">WMY93_023685</name>
</gene>
<name>A0AAW0NH45_9GOBI</name>
<dbReference type="SUPFAM" id="SSF56204">
    <property type="entry name" value="Hect, E3 ligase catalytic domain"/>
    <property type="match status" value="1"/>
</dbReference>
<dbReference type="InterPro" id="IPR035983">
    <property type="entry name" value="Hect_E3_ubiquitin_ligase"/>
</dbReference>
<dbReference type="Proteomes" id="UP001460270">
    <property type="component" value="Unassembled WGS sequence"/>
</dbReference>
<dbReference type="GO" id="GO:0004842">
    <property type="term" value="F:ubiquitin-protein transferase activity"/>
    <property type="evidence" value="ECO:0007669"/>
    <property type="project" value="InterPro"/>
</dbReference>
<evidence type="ECO:0008006" key="4">
    <source>
        <dbReference type="Google" id="ProtNLM"/>
    </source>
</evidence>
<evidence type="ECO:0000313" key="2">
    <source>
        <dbReference type="EMBL" id="KAK7891722.1"/>
    </source>
</evidence>
<comment type="caution">
    <text evidence="2">The sequence shown here is derived from an EMBL/GenBank/DDBJ whole genome shotgun (WGS) entry which is preliminary data.</text>
</comment>
<protein>
    <recommendedName>
        <fullName evidence="4">HECT domain-containing protein</fullName>
    </recommendedName>
</protein>
<dbReference type="AlphaFoldDB" id="A0AAW0NH45"/>
<accession>A0AAW0NH45</accession>
<proteinExistence type="predicted"/>
<dbReference type="EMBL" id="JBBPFD010000017">
    <property type="protein sequence ID" value="KAK7891722.1"/>
    <property type="molecule type" value="Genomic_DNA"/>
</dbReference>
<feature type="region of interest" description="Disordered" evidence="1">
    <location>
        <begin position="1"/>
        <end position="31"/>
    </location>
</feature>
<evidence type="ECO:0000256" key="1">
    <source>
        <dbReference type="SAM" id="MobiDB-lite"/>
    </source>
</evidence>
<dbReference type="Gene3D" id="3.90.1750.10">
    <property type="entry name" value="Hect, E3 ligase catalytic domains"/>
    <property type="match status" value="1"/>
</dbReference>